<evidence type="ECO:0000313" key="2">
    <source>
        <dbReference type="EMBL" id="APG04695.1"/>
    </source>
</evidence>
<keyword evidence="1" id="KW-0732">Signal</keyword>
<evidence type="ECO:0000313" key="3">
    <source>
        <dbReference type="Proteomes" id="UP000182987"/>
    </source>
</evidence>
<dbReference type="Pfam" id="PF13557">
    <property type="entry name" value="Phenol_MetA_deg"/>
    <property type="match status" value="1"/>
</dbReference>
<reference evidence="3" key="1">
    <citation type="submission" date="2016-09" db="EMBL/GenBank/DDBJ databases">
        <authorList>
            <person name="Lysoe E."/>
        </authorList>
    </citation>
    <scope>NUCLEOTIDE SEQUENCE [LARGE SCALE GENOMIC DNA]</scope>
    <source>
        <strain evidence="3">LJ96T</strain>
    </source>
</reference>
<feature type="signal peptide" evidence="1">
    <location>
        <begin position="1"/>
        <end position="21"/>
    </location>
</feature>
<dbReference type="KEGG" id="lrz:BJI69_12835"/>
<proteinExistence type="predicted"/>
<evidence type="ECO:0008006" key="4">
    <source>
        <dbReference type="Google" id="ProtNLM"/>
    </source>
</evidence>
<evidence type="ECO:0000256" key="1">
    <source>
        <dbReference type="SAM" id="SignalP"/>
    </source>
</evidence>
<dbReference type="RefSeq" id="WP_046966372.1">
    <property type="nucleotide sequence ID" value="NZ_CP017480.1"/>
</dbReference>
<dbReference type="OrthoDB" id="8639774at2"/>
<dbReference type="AlphaFoldDB" id="A0A1L3EUE5"/>
<protein>
    <recommendedName>
        <fullName evidence="4">Phenol degradation protein meta</fullName>
    </recommendedName>
</protein>
<name>A0A1L3EUE5_9GAMM</name>
<dbReference type="InterPro" id="IPR025737">
    <property type="entry name" value="FApF"/>
</dbReference>
<dbReference type="Proteomes" id="UP000182987">
    <property type="component" value="Chromosome"/>
</dbReference>
<dbReference type="STRING" id="1440763.BJI69_12835"/>
<sequence length="314" mass="34126">MNRRLVFALIATALSPVAAHATEAALGRSITGAQVTPYVGIIPPTPGLNVSVSYINYDGSIGASRPVPIGGSTALNLHAKVDLYAATFAYIWDTGKGRWNFATMFTVPYIRPSVSASLFVGQRSGSVNDRASGLFDLYFAPVIASYHVSEVEHWSFGVYVYAPTADYEKNRLANKGLNIWTYTPAVGYTHLYDKGSIEFSALAGIDFYSKNHATDYQNGAVFHLDLLAMKRTPGGWGFGGVIGVIRQIDDDKGATADRLNGFKGRSYGAGPALAYKKSFSKESSIDFTLRWVKEFDVKNRIKGEPLVLNINLAL</sequence>
<feature type="chain" id="PRO_5009853217" description="Phenol degradation protein meta" evidence="1">
    <location>
        <begin position="22"/>
        <end position="314"/>
    </location>
</feature>
<dbReference type="EMBL" id="CP017480">
    <property type="protein sequence ID" value="APG04695.1"/>
    <property type="molecule type" value="Genomic_DNA"/>
</dbReference>
<accession>A0A1L3EUE5</accession>
<organism evidence="2 3">
    <name type="scientific">Luteibacter rhizovicinus DSM 16549</name>
    <dbReference type="NCBI Taxonomy" id="1440763"/>
    <lineage>
        <taxon>Bacteria</taxon>
        <taxon>Pseudomonadati</taxon>
        <taxon>Pseudomonadota</taxon>
        <taxon>Gammaproteobacteria</taxon>
        <taxon>Lysobacterales</taxon>
        <taxon>Rhodanobacteraceae</taxon>
        <taxon>Luteibacter</taxon>
    </lineage>
</organism>
<gene>
    <name evidence="2" type="ORF">BJI69_12835</name>
</gene>
<keyword evidence="3" id="KW-1185">Reference proteome</keyword>